<evidence type="ECO:0000313" key="4">
    <source>
        <dbReference type="Proteomes" id="UP000310017"/>
    </source>
</evidence>
<evidence type="ECO:0000313" key="3">
    <source>
        <dbReference type="EMBL" id="QCX00969.1"/>
    </source>
</evidence>
<dbReference type="RefSeq" id="WP_138853312.1">
    <property type="nucleotide sequence ID" value="NZ_CP040710.1"/>
</dbReference>
<dbReference type="AlphaFoldDB" id="A0A5B7SUK6"/>
<feature type="region of interest" description="Disordered" evidence="1">
    <location>
        <begin position="1"/>
        <end position="26"/>
    </location>
</feature>
<protein>
    <submittedName>
        <fullName evidence="3">DUF4157 domain-containing protein</fullName>
    </submittedName>
</protein>
<feature type="compositionally biased region" description="Basic residues" evidence="1">
    <location>
        <begin position="1"/>
        <end position="19"/>
    </location>
</feature>
<name>A0A5B7SUK6_9FLAO</name>
<evidence type="ECO:0000259" key="2">
    <source>
        <dbReference type="Pfam" id="PF13699"/>
    </source>
</evidence>
<sequence>MKSKSFHRRRRVKRQKPAQKKAQNENFFEAQVQRKCEKCEDRDKQVQKKVHGTPAKGSKSFFGHYMSHIDAKGSTLSKQQRSFFEGRMGANFGDVKVHNDREAANAAKEIGAKAFTWQNHIVMNRAHFEAGSIEAKQLLAHELKHVQQQKNGRHLIQMMPEEEGAAPMKEAGEEETVQGKGDDTMADTEAAAMEKEAEMEETNILVPESVPEIQYIGRPTNKMVFGQSISIQGVTNATYDGGKGRSNGLQRTAVTEGPGCAEGDCWHYTGHYQIDYGVATSVSLPEVPSGLSPCQEDRVREAIANELVPHENDHVAAFEQYNGSVTLSIDYTGPSSGIEAYVQQLHDTDEAARRAASNAASTALDPFHVNIDLDCEEEPAAAPPAASEVPAVS</sequence>
<evidence type="ECO:0000256" key="1">
    <source>
        <dbReference type="SAM" id="MobiDB-lite"/>
    </source>
</evidence>
<keyword evidence="4" id="KW-1185">Reference proteome</keyword>
<organism evidence="3 4">
    <name type="scientific">Aggregatimonas sangjinii</name>
    <dbReference type="NCBI Taxonomy" id="2583587"/>
    <lineage>
        <taxon>Bacteria</taxon>
        <taxon>Pseudomonadati</taxon>
        <taxon>Bacteroidota</taxon>
        <taxon>Flavobacteriia</taxon>
        <taxon>Flavobacteriales</taxon>
        <taxon>Flavobacteriaceae</taxon>
        <taxon>Aggregatimonas</taxon>
    </lineage>
</organism>
<dbReference type="Pfam" id="PF13699">
    <property type="entry name" value="eCIS_core"/>
    <property type="match status" value="1"/>
</dbReference>
<dbReference type="OrthoDB" id="4317910at2"/>
<reference evidence="3 4" key="1">
    <citation type="submission" date="2019-05" db="EMBL/GenBank/DDBJ databases">
        <title>Genome sequencing of F202Z8.</title>
        <authorList>
            <person name="Kwon Y.M."/>
        </authorList>
    </citation>
    <scope>NUCLEOTIDE SEQUENCE [LARGE SCALE GENOMIC DNA]</scope>
    <source>
        <strain evidence="3 4">F202Z8</strain>
    </source>
</reference>
<feature type="domain" description="eCIS core" evidence="2">
    <location>
        <begin position="76"/>
        <end position="152"/>
    </location>
</feature>
<dbReference type="EMBL" id="CP040710">
    <property type="protein sequence ID" value="QCX00969.1"/>
    <property type="molecule type" value="Genomic_DNA"/>
</dbReference>
<gene>
    <name evidence="3" type="ORF">FGM00_12920</name>
</gene>
<proteinExistence type="predicted"/>
<dbReference type="InterPro" id="IPR025295">
    <property type="entry name" value="eCIS_core_dom"/>
</dbReference>
<accession>A0A5B7SUK6</accession>
<dbReference type="KEGG" id="asag:FGM00_12920"/>
<dbReference type="Proteomes" id="UP000310017">
    <property type="component" value="Chromosome"/>
</dbReference>